<feature type="transmembrane region" description="Helical" evidence="10">
    <location>
        <begin position="453"/>
        <end position="478"/>
    </location>
</feature>
<dbReference type="InterPro" id="IPR000223">
    <property type="entry name" value="Pept_S26A_signal_pept_1"/>
</dbReference>
<feature type="coiled-coil region" evidence="8">
    <location>
        <begin position="28"/>
        <end position="62"/>
    </location>
</feature>
<dbReference type="PANTHER" id="PTHR12383:SF16">
    <property type="entry name" value="MITOCHONDRIAL INNER MEMBRANE PROTEASE SUBUNIT 1"/>
    <property type="match status" value="1"/>
</dbReference>
<evidence type="ECO:0000256" key="9">
    <source>
        <dbReference type="SAM" id="MobiDB-lite"/>
    </source>
</evidence>
<comment type="caution">
    <text evidence="12">The sequence shown here is derived from an EMBL/GenBank/DDBJ whole genome shotgun (WGS) entry which is preliminary data.</text>
</comment>
<dbReference type="InterPro" id="IPR036286">
    <property type="entry name" value="LexA/Signal_pep-like_sf"/>
</dbReference>
<dbReference type="Pfam" id="PF10502">
    <property type="entry name" value="Peptidase_S26"/>
    <property type="match status" value="2"/>
</dbReference>
<keyword evidence="10" id="KW-1133">Transmembrane helix</keyword>
<dbReference type="GO" id="GO:0006627">
    <property type="term" value="P:protein processing involved in protein targeting to mitochondrion"/>
    <property type="evidence" value="ECO:0007669"/>
    <property type="project" value="TreeGrafter"/>
</dbReference>
<dbReference type="PANTHER" id="PTHR12383">
    <property type="entry name" value="PROTEASE FAMILY S26 MITOCHONDRIAL INNER MEMBRANE PROTEASE-RELATED"/>
    <property type="match status" value="1"/>
</dbReference>
<dbReference type="Gene3D" id="2.10.109.10">
    <property type="entry name" value="Umud Fragment, subunit A"/>
    <property type="match status" value="1"/>
</dbReference>
<accession>A0A9W8CGD1</accession>
<evidence type="ECO:0000256" key="7">
    <source>
        <dbReference type="PIRSR" id="PIRSR600223-1"/>
    </source>
</evidence>
<feature type="compositionally biased region" description="Low complexity" evidence="9">
    <location>
        <begin position="353"/>
        <end position="378"/>
    </location>
</feature>
<keyword evidence="10" id="KW-0812">Transmembrane</keyword>
<organism evidence="12 13">
    <name type="scientific">Coemansia asiatica</name>
    <dbReference type="NCBI Taxonomy" id="1052880"/>
    <lineage>
        <taxon>Eukaryota</taxon>
        <taxon>Fungi</taxon>
        <taxon>Fungi incertae sedis</taxon>
        <taxon>Zoopagomycota</taxon>
        <taxon>Kickxellomycotina</taxon>
        <taxon>Kickxellomycetes</taxon>
        <taxon>Kickxellales</taxon>
        <taxon>Kickxellaceae</taxon>
        <taxon>Coemansia</taxon>
    </lineage>
</organism>
<evidence type="ECO:0000256" key="1">
    <source>
        <dbReference type="ARBA" id="ARBA00004273"/>
    </source>
</evidence>
<feature type="region of interest" description="Disordered" evidence="9">
    <location>
        <begin position="353"/>
        <end position="389"/>
    </location>
</feature>
<evidence type="ECO:0000313" key="13">
    <source>
        <dbReference type="Proteomes" id="UP001145021"/>
    </source>
</evidence>
<dbReference type="EMBL" id="JANBOH010000355">
    <property type="protein sequence ID" value="KAJ1642685.1"/>
    <property type="molecule type" value="Genomic_DNA"/>
</dbReference>
<evidence type="ECO:0000256" key="2">
    <source>
        <dbReference type="ARBA" id="ARBA00022792"/>
    </source>
</evidence>
<keyword evidence="3" id="KW-0378">Hydrolase</keyword>
<evidence type="ECO:0000256" key="5">
    <source>
        <dbReference type="ARBA" id="ARBA00023136"/>
    </source>
</evidence>
<dbReference type="AlphaFoldDB" id="A0A9W8CGD1"/>
<dbReference type="InterPro" id="IPR052064">
    <property type="entry name" value="Mito_IMP1_subunit"/>
</dbReference>
<dbReference type="CDD" id="cd06530">
    <property type="entry name" value="S26_SPase_I"/>
    <property type="match status" value="1"/>
</dbReference>
<name>A0A9W8CGD1_9FUNG</name>
<feature type="active site" evidence="7">
    <location>
        <position position="276"/>
    </location>
</feature>
<keyword evidence="4" id="KW-0496">Mitochondrion</keyword>
<keyword evidence="8" id="KW-0175">Coiled coil</keyword>
<evidence type="ECO:0000256" key="6">
    <source>
        <dbReference type="ARBA" id="ARBA00038445"/>
    </source>
</evidence>
<feature type="active site" evidence="7">
    <location>
        <position position="232"/>
    </location>
</feature>
<dbReference type="GO" id="GO:0042720">
    <property type="term" value="C:mitochondrial inner membrane peptidase complex"/>
    <property type="evidence" value="ECO:0007669"/>
    <property type="project" value="TreeGrafter"/>
</dbReference>
<dbReference type="SUPFAM" id="SSF51306">
    <property type="entry name" value="LexA/Signal peptidase"/>
    <property type="match status" value="1"/>
</dbReference>
<evidence type="ECO:0000256" key="3">
    <source>
        <dbReference type="ARBA" id="ARBA00022801"/>
    </source>
</evidence>
<feature type="domain" description="Peptidase S26" evidence="11">
    <location>
        <begin position="297"/>
        <end position="336"/>
    </location>
</feature>
<comment type="subcellular location">
    <subcellularLocation>
        <location evidence="1">Mitochondrion inner membrane</location>
    </subcellularLocation>
</comment>
<evidence type="ECO:0000313" key="12">
    <source>
        <dbReference type="EMBL" id="KAJ1642685.1"/>
    </source>
</evidence>
<dbReference type="GO" id="GO:0004252">
    <property type="term" value="F:serine-type endopeptidase activity"/>
    <property type="evidence" value="ECO:0007669"/>
    <property type="project" value="InterPro"/>
</dbReference>
<protein>
    <recommendedName>
        <fullName evidence="11">Peptidase S26 domain-containing protein</fullName>
    </recommendedName>
</protein>
<gene>
    <name evidence="12" type="ORF">LPJ64_005485</name>
</gene>
<evidence type="ECO:0000256" key="8">
    <source>
        <dbReference type="SAM" id="Coils"/>
    </source>
</evidence>
<sequence>MFSIKKIVSKVKTHVKKAAMLSEQLEPYMLAKERNERAKRRATKIEQQLLKAKQNQMKLTAQLGSALEENQCLQQQLANKPTVPETDASCNTEPKKEAKEVAGLYDNAQPEPAISNKRWSTDTMVDSDYTVVPILDIIEQYTAPKAPLSIGQQINHYRLSWGHMKLKVPHPVSICEVKQFTAVQCISFNIVGEYKMCITGIKKEDEDMFYRATNRVFSNARISEITPSAGVSMLPTLNMEGDALAVWRFGNWRKSIQPGDIVVFVSPNDPHRRAVKRVLGMNGDTVCIDPTKEKLEYLQIPKGYLWLQGDNHSNSTDSRTYGPIPMSLISGKVVAPALLMMLIVCGQQNTESTTTTTTQSATTHSSVTTATTKTSLSTEVQTETPSTIASTSTMTIPVLTTPIQSSSEMHTSTTTTHATTGMTTEIATAVKTTTSKHTLTSLPSSSSSSSGGMAAYSIAGFEPYFAAVAIAIVASMFII</sequence>
<dbReference type="PRINTS" id="PR00727">
    <property type="entry name" value="LEADERPTASE"/>
</dbReference>
<keyword evidence="2" id="KW-0999">Mitochondrion inner membrane</keyword>
<proteinExistence type="inferred from homology"/>
<dbReference type="Proteomes" id="UP001145021">
    <property type="component" value="Unassembled WGS sequence"/>
</dbReference>
<keyword evidence="13" id="KW-1185">Reference proteome</keyword>
<comment type="similarity">
    <text evidence="6">Belongs to the peptidase S26 family. IMP1 subfamily.</text>
</comment>
<feature type="compositionally biased region" description="Polar residues" evidence="9">
    <location>
        <begin position="379"/>
        <end position="389"/>
    </location>
</feature>
<feature type="domain" description="Peptidase S26" evidence="11">
    <location>
        <begin position="228"/>
        <end position="289"/>
    </location>
</feature>
<keyword evidence="5 10" id="KW-0472">Membrane</keyword>
<evidence type="ECO:0000256" key="4">
    <source>
        <dbReference type="ARBA" id="ARBA00023128"/>
    </source>
</evidence>
<evidence type="ECO:0000256" key="10">
    <source>
        <dbReference type="SAM" id="Phobius"/>
    </source>
</evidence>
<evidence type="ECO:0000259" key="11">
    <source>
        <dbReference type="Pfam" id="PF10502"/>
    </source>
</evidence>
<dbReference type="InterPro" id="IPR019533">
    <property type="entry name" value="Peptidase_S26"/>
</dbReference>
<reference evidence="12" key="1">
    <citation type="submission" date="2022-07" db="EMBL/GenBank/DDBJ databases">
        <title>Phylogenomic reconstructions and comparative analyses of Kickxellomycotina fungi.</title>
        <authorList>
            <person name="Reynolds N.K."/>
            <person name="Stajich J.E."/>
            <person name="Barry K."/>
            <person name="Grigoriev I.V."/>
            <person name="Crous P."/>
            <person name="Smith M.E."/>
        </authorList>
    </citation>
    <scope>NUCLEOTIDE SEQUENCE</scope>
    <source>
        <strain evidence="12">NBRC 105413</strain>
    </source>
</reference>
<dbReference type="GO" id="GO:0006465">
    <property type="term" value="P:signal peptide processing"/>
    <property type="evidence" value="ECO:0007669"/>
    <property type="project" value="InterPro"/>
</dbReference>